<dbReference type="Proteomes" id="UP001185092">
    <property type="component" value="Unassembled WGS sequence"/>
</dbReference>
<organism evidence="1 2">
    <name type="scientific">Aureibacter tunicatorum</name>
    <dbReference type="NCBI Taxonomy" id="866807"/>
    <lineage>
        <taxon>Bacteria</taxon>
        <taxon>Pseudomonadati</taxon>
        <taxon>Bacteroidota</taxon>
        <taxon>Cytophagia</taxon>
        <taxon>Cytophagales</taxon>
        <taxon>Persicobacteraceae</taxon>
        <taxon>Aureibacter</taxon>
    </lineage>
</organism>
<reference evidence="1" key="1">
    <citation type="submission" date="2023-07" db="EMBL/GenBank/DDBJ databases">
        <title>Genomic Encyclopedia of Type Strains, Phase IV (KMG-IV): sequencing the most valuable type-strain genomes for metagenomic binning, comparative biology and taxonomic classification.</title>
        <authorList>
            <person name="Goeker M."/>
        </authorList>
    </citation>
    <scope>NUCLEOTIDE SEQUENCE</scope>
    <source>
        <strain evidence="1">DSM 26174</strain>
    </source>
</reference>
<dbReference type="Gene3D" id="1.25.40.10">
    <property type="entry name" value="Tetratricopeptide repeat domain"/>
    <property type="match status" value="1"/>
</dbReference>
<accession>A0AAE3XT78</accession>
<protein>
    <recommendedName>
        <fullName evidence="3">Tetratricopeptide repeat protein</fullName>
    </recommendedName>
</protein>
<evidence type="ECO:0000313" key="1">
    <source>
        <dbReference type="EMBL" id="MDR6241204.1"/>
    </source>
</evidence>
<gene>
    <name evidence="1" type="ORF">HNQ88_004280</name>
</gene>
<proteinExistence type="predicted"/>
<sequence>MKQIIYILLTMILSSCSTSTGTRTGLKSIDKPKGFDKTELGQEYSKLQKIYNEERLDLFKSQSYDVIQLAKKYENQSELYLSEVYNESALCLRVANMEFNGFNEFPNKDTILDLYMRAYKLINENDKKLTSTFAETVFQLADCLEQDNNFESAIKYRKEYYNLKKSIYGEENIQTADPLMWIGGNYEHQGQLDSALKYYRMEVKLRVANFTTKNKKAIESRLKTIKEIEEKLL</sequence>
<evidence type="ECO:0000313" key="2">
    <source>
        <dbReference type="Proteomes" id="UP001185092"/>
    </source>
</evidence>
<evidence type="ECO:0008006" key="3">
    <source>
        <dbReference type="Google" id="ProtNLM"/>
    </source>
</evidence>
<dbReference type="AlphaFoldDB" id="A0AAE3XT78"/>
<comment type="caution">
    <text evidence="1">The sequence shown here is derived from an EMBL/GenBank/DDBJ whole genome shotgun (WGS) entry which is preliminary data.</text>
</comment>
<name>A0AAE3XT78_9BACT</name>
<dbReference type="EMBL" id="JAVDQD010000006">
    <property type="protein sequence ID" value="MDR6241204.1"/>
    <property type="molecule type" value="Genomic_DNA"/>
</dbReference>
<dbReference type="PROSITE" id="PS51257">
    <property type="entry name" value="PROKAR_LIPOPROTEIN"/>
    <property type="match status" value="1"/>
</dbReference>
<dbReference type="SUPFAM" id="SSF48452">
    <property type="entry name" value="TPR-like"/>
    <property type="match status" value="1"/>
</dbReference>
<dbReference type="RefSeq" id="WP_309941789.1">
    <property type="nucleotide sequence ID" value="NZ_AP025305.1"/>
</dbReference>
<dbReference type="InterPro" id="IPR011990">
    <property type="entry name" value="TPR-like_helical_dom_sf"/>
</dbReference>
<keyword evidence="2" id="KW-1185">Reference proteome</keyword>